<protein>
    <submittedName>
        <fullName evidence="1">Uncharacterized protein</fullName>
    </submittedName>
</protein>
<keyword evidence="2" id="KW-1185">Reference proteome</keyword>
<dbReference type="Proteomes" id="UP000006365">
    <property type="component" value="Chromosome"/>
</dbReference>
<proteinExistence type="predicted"/>
<evidence type="ECO:0000313" key="1">
    <source>
        <dbReference type="EMBL" id="ADW17726.1"/>
    </source>
</evidence>
<name>A0A7U4DP32_DESPD</name>
<dbReference type="EMBL" id="CP002364">
    <property type="protein sequence ID" value="ADW17726.1"/>
    <property type="molecule type" value="Genomic_DNA"/>
</dbReference>
<sequence>MNQDATGEQPLVDNKVIPVMREAIFTVQMLLFKVLRQSVHDRYVDQAEPFPVHLAGAVVNNLFGTQPTDQAVAAFAGVNRELVERELRELSSHCQELLPVLTDGLRMKTICDNQEGIHSIPSLLMAKALGILQEERDLPLPSTFMLQVRALASAHGLIEPMETTPPPEESPA</sequence>
<dbReference type="AlphaFoldDB" id="A0A7U4DP32"/>
<reference evidence="1 2" key="1">
    <citation type="journal article" date="2011" name="Stand. Genomic Sci.">
        <title>Complete genome sequence of Desulfobulbus propionicus type strain (1pr3).</title>
        <authorList>
            <person name="Pagani I."/>
            <person name="Lapidus A."/>
            <person name="Nolan M."/>
            <person name="Lucas S."/>
            <person name="Hammon N."/>
            <person name="Deshpande S."/>
            <person name="Cheng J.F."/>
            <person name="Chertkov O."/>
            <person name="Davenport K."/>
            <person name="Tapia R."/>
            <person name="Han C."/>
            <person name="Goodwin L."/>
            <person name="Pitluck S."/>
            <person name="Liolios K."/>
            <person name="Mavromatis K."/>
            <person name="Ivanova N."/>
            <person name="Mikhailova N."/>
            <person name="Pati A."/>
            <person name="Chen A."/>
            <person name="Palaniappan K."/>
            <person name="Land M."/>
            <person name="Hauser L."/>
            <person name="Chang Y.J."/>
            <person name="Jeffries C.D."/>
            <person name="Detter J.C."/>
            <person name="Brambilla E."/>
            <person name="Kannan K.P."/>
            <person name="Djao O.D."/>
            <person name="Rohde M."/>
            <person name="Pukall R."/>
            <person name="Spring S."/>
            <person name="Goker M."/>
            <person name="Sikorski J."/>
            <person name="Woyke T."/>
            <person name="Bristow J."/>
            <person name="Eisen J.A."/>
            <person name="Markowitz V."/>
            <person name="Hugenholtz P."/>
            <person name="Kyrpides N.C."/>
            <person name="Klenk H.P."/>
        </authorList>
    </citation>
    <scope>NUCLEOTIDE SEQUENCE [LARGE SCALE GENOMIC DNA]</scope>
    <source>
        <strain evidence="2">ATCC 33891 / DSM 2032 / 1pr3</strain>
    </source>
</reference>
<accession>A0A7U4DP32</accession>
<dbReference type="RefSeq" id="WP_015724267.1">
    <property type="nucleotide sequence ID" value="NC_014972.1"/>
</dbReference>
<gene>
    <name evidence="1" type="ordered locus">Despr_1572</name>
</gene>
<organism evidence="1 2">
    <name type="scientific">Desulfobulbus propionicus (strain ATCC 33891 / DSM 2032 / VKM B-1956 / 1pr3)</name>
    <dbReference type="NCBI Taxonomy" id="577650"/>
    <lineage>
        <taxon>Bacteria</taxon>
        <taxon>Pseudomonadati</taxon>
        <taxon>Thermodesulfobacteriota</taxon>
        <taxon>Desulfobulbia</taxon>
        <taxon>Desulfobulbales</taxon>
        <taxon>Desulfobulbaceae</taxon>
        <taxon>Desulfobulbus</taxon>
    </lineage>
</organism>
<evidence type="ECO:0000313" key="2">
    <source>
        <dbReference type="Proteomes" id="UP000006365"/>
    </source>
</evidence>
<dbReference type="KEGG" id="dpr:Despr_1572"/>